<feature type="zinc finger region" description="C3H1-type" evidence="4">
    <location>
        <begin position="235"/>
        <end position="262"/>
    </location>
</feature>
<dbReference type="EMBL" id="PKPP01003952">
    <property type="protein sequence ID" value="PWA66847.1"/>
    <property type="molecule type" value="Genomic_DNA"/>
</dbReference>
<dbReference type="Pfam" id="PF00642">
    <property type="entry name" value="zf-CCCH"/>
    <property type="match status" value="1"/>
</dbReference>
<evidence type="ECO:0000256" key="5">
    <source>
        <dbReference type="SAM" id="MobiDB-lite"/>
    </source>
</evidence>
<keyword evidence="2 4" id="KW-0863">Zinc-finger</keyword>
<keyword evidence="1 4" id="KW-0479">Metal-binding</keyword>
<keyword evidence="8" id="KW-1185">Reference proteome</keyword>
<comment type="caution">
    <text evidence="7">The sequence shown here is derived from an EMBL/GenBank/DDBJ whole genome shotgun (WGS) entry which is preliminary data.</text>
</comment>
<evidence type="ECO:0000313" key="7">
    <source>
        <dbReference type="EMBL" id="PWA66847.1"/>
    </source>
</evidence>
<evidence type="ECO:0000256" key="4">
    <source>
        <dbReference type="PROSITE-ProRule" id="PRU00723"/>
    </source>
</evidence>
<evidence type="ECO:0000256" key="1">
    <source>
        <dbReference type="ARBA" id="ARBA00022723"/>
    </source>
</evidence>
<evidence type="ECO:0000313" key="8">
    <source>
        <dbReference type="Proteomes" id="UP000245207"/>
    </source>
</evidence>
<dbReference type="PANTHER" id="PTHR47481">
    <property type="match status" value="1"/>
</dbReference>
<protein>
    <recommendedName>
        <fullName evidence="6">C3H1-type domain-containing protein</fullName>
    </recommendedName>
</protein>
<evidence type="ECO:0000256" key="2">
    <source>
        <dbReference type="ARBA" id="ARBA00022771"/>
    </source>
</evidence>
<reference evidence="7 8" key="1">
    <citation type="journal article" date="2018" name="Mol. Plant">
        <title>The genome of Artemisia annua provides insight into the evolution of Asteraceae family and artemisinin biosynthesis.</title>
        <authorList>
            <person name="Shen Q."/>
            <person name="Zhang L."/>
            <person name="Liao Z."/>
            <person name="Wang S."/>
            <person name="Yan T."/>
            <person name="Shi P."/>
            <person name="Liu M."/>
            <person name="Fu X."/>
            <person name="Pan Q."/>
            <person name="Wang Y."/>
            <person name="Lv Z."/>
            <person name="Lu X."/>
            <person name="Zhang F."/>
            <person name="Jiang W."/>
            <person name="Ma Y."/>
            <person name="Chen M."/>
            <person name="Hao X."/>
            <person name="Li L."/>
            <person name="Tang Y."/>
            <person name="Lv G."/>
            <person name="Zhou Y."/>
            <person name="Sun X."/>
            <person name="Brodelius P.E."/>
            <person name="Rose J.K.C."/>
            <person name="Tang K."/>
        </authorList>
    </citation>
    <scope>NUCLEOTIDE SEQUENCE [LARGE SCALE GENOMIC DNA]</scope>
    <source>
        <strain evidence="8">cv. Huhao1</strain>
        <tissue evidence="7">Leaf</tissue>
    </source>
</reference>
<dbReference type="GO" id="GO:0008270">
    <property type="term" value="F:zinc ion binding"/>
    <property type="evidence" value="ECO:0007669"/>
    <property type="project" value="UniProtKB-KW"/>
</dbReference>
<dbReference type="Gene3D" id="4.10.1000.10">
    <property type="entry name" value="Zinc finger, CCCH-type"/>
    <property type="match status" value="1"/>
</dbReference>
<dbReference type="PROSITE" id="PS50103">
    <property type="entry name" value="ZF_C3H1"/>
    <property type="match status" value="1"/>
</dbReference>
<evidence type="ECO:0000259" key="6">
    <source>
        <dbReference type="PROSITE" id="PS50103"/>
    </source>
</evidence>
<dbReference type="Proteomes" id="UP000245207">
    <property type="component" value="Unassembled WGS sequence"/>
</dbReference>
<dbReference type="SUPFAM" id="SSF90229">
    <property type="entry name" value="CCCH zinc finger"/>
    <property type="match status" value="1"/>
</dbReference>
<dbReference type="InterPro" id="IPR000571">
    <property type="entry name" value="Znf_CCCH"/>
</dbReference>
<dbReference type="SMART" id="SM00356">
    <property type="entry name" value="ZnF_C3H1"/>
    <property type="match status" value="1"/>
</dbReference>
<accession>A0A2U1N029</accession>
<dbReference type="InterPro" id="IPR036855">
    <property type="entry name" value="Znf_CCCH_sf"/>
</dbReference>
<dbReference type="PANTHER" id="PTHR47481:SF41">
    <property type="entry name" value="COPIA-LIKE POLYPROTEIN_RETROTRANSPOSON"/>
    <property type="match status" value="1"/>
</dbReference>
<dbReference type="AlphaFoldDB" id="A0A2U1N029"/>
<gene>
    <name evidence="7" type="ORF">CTI12_AA324060</name>
</gene>
<keyword evidence="3 4" id="KW-0862">Zinc</keyword>
<organism evidence="7 8">
    <name type="scientific">Artemisia annua</name>
    <name type="common">Sweet wormwood</name>
    <dbReference type="NCBI Taxonomy" id="35608"/>
    <lineage>
        <taxon>Eukaryota</taxon>
        <taxon>Viridiplantae</taxon>
        <taxon>Streptophyta</taxon>
        <taxon>Embryophyta</taxon>
        <taxon>Tracheophyta</taxon>
        <taxon>Spermatophyta</taxon>
        <taxon>Magnoliopsida</taxon>
        <taxon>eudicotyledons</taxon>
        <taxon>Gunneridae</taxon>
        <taxon>Pentapetalae</taxon>
        <taxon>asterids</taxon>
        <taxon>campanulids</taxon>
        <taxon>Asterales</taxon>
        <taxon>Asteraceae</taxon>
        <taxon>Asteroideae</taxon>
        <taxon>Anthemideae</taxon>
        <taxon>Artemisiinae</taxon>
        <taxon>Artemisia</taxon>
    </lineage>
</organism>
<proteinExistence type="predicted"/>
<feature type="region of interest" description="Disordered" evidence="5">
    <location>
        <begin position="260"/>
        <end position="302"/>
    </location>
</feature>
<name>A0A2U1N029_ARTAN</name>
<dbReference type="Pfam" id="PF14223">
    <property type="entry name" value="Retrotran_gag_2"/>
    <property type="match status" value="1"/>
</dbReference>
<sequence>MTGDALPPKQPIDKAYYIACIKACIPSPLDLDKLNYNSWCKLFKRFCRTYDVIHHLQKPTAASSSQTDPFYETHDSLVVMWMFSTISPKLADMVNDDTSKAYEVWDRLQALFHDNKASRVIQLDNEIRNMAIGNLSVNDFFQEIKSKADRLANLDSPVSDSSLVTYAINGVRGKFPEVARIIRHREKLPTFDQVRSMVLLEETDMSQPALTSSNNTSSSPTVLLATNTKTGSLQNTDVELCRNFQRGSCIYGSRCKFVHGPQDSRPRVSQPSRDSNNNKPPGFNTNRARDNKLSTKPAPTPAPTHFPYSVFGLAGMQFNPYAFCQPGFVPTQISSPLVPQAQQPLTSHLTQAQSLPQANMVSTGHLAQQLQQVQPAPYQVSTPFGNPL</sequence>
<feature type="domain" description="C3H1-type" evidence="6">
    <location>
        <begin position="235"/>
        <end position="262"/>
    </location>
</feature>
<feature type="compositionally biased region" description="Polar residues" evidence="5">
    <location>
        <begin position="267"/>
        <end position="286"/>
    </location>
</feature>
<dbReference type="OrthoDB" id="1729427at2759"/>
<evidence type="ECO:0000256" key="3">
    <source>
        <dbReference type="ARBA" id="ARBA00022833"/>
    </source>
</evidence>